<evidence type="ECO:0000313" key="1">
    <source>
        <dbReference type="EMBL" id="OTN76186.1"/>
    </source>
</evidence>
<dbReference type="Proteomes" id="UP000195043">
    <property type="component" value="Unassembled WGS sequence"/>
</dbReference>
<dbReference type="STRING" id="1834191.A5886_001263"/>
<evidence type="ECO:0000313" key="2">
    <source>
        <dbReference type="Proteomes" id="UP000195043"/>
    </source>
</evidence>
<dbReference type="AlphaFoldDB" id="A0A242A571"/>
<accession>A0A242A571</accession>
<dbReference type="OrthoDB" id="2146345at2"/>
<organism evidence="1 2">
    <name type="scientific">Candidatus Enterococcus testudinis</name>
    <dbReference type="NCBI Taxonomy" id="1834191"/>
    <lineage>
        <taxon>Bacteria</taxon>
        <taxon>Bacillati</taxon>
        <taxon>Bacillota</taxon>
        <taxon>Bacilli</taxon>
        <taxon>Lactobacillales</taxon>
        <taxon>Enterococcaceae</taxon>
        <taxon>Enterococcus</taxon>
    </lineage>
</organism>
<dbReference type="EMBL" id="NGKU01000001">
    <property type="protein sequence ID" value="OTN76186.1"/>
    <property type="molecule type" value="Genomic_DNA"/>
</dbReference>
<dbReference type="RefSeq" id="WP_086274170.1">
    <property type="nucleotide sequence ID" value="NZ_NGKU01000001.1"/>
</dbReference>
<proteinExistence type="predicted"/>
<reference evidence="1 2" key="1">
    <citation type="submission" date="2017-05" db="EMBL/GenBank/DDBJ databases">
        <title>The Genome Sequence of Enterococcus sp. 8G7_MSG3316.</title>
        <authorList>
            <consortium name="The Broad Institute Genomics Platform"/>
            <consortium name="The Broad Institute Genomic Center for Infectious Diseases"/>
            <person name="Earl A."/>
            <person name="Manson A."/>
            <person name="Schwartman J."/>
            <person name="Gilmore M."/>
            <person name="Abouelleil A."/>
            <person name="Cao P."/>
            <person name="Chapman S."/>
            <person name="Cusick C."/>
            <person name="Shea T."/>
            <person name="Young S."/>
            <person name="Neafsey D."/>
            <person name="Nusbaum C."/>
            <person name="Birren B."/>
        </authorList>
    </citation>
    <scope>NUCLEOTIDE SEQUENCE [LARGE SCALE GENOMIC DNA]</scope>
    <source>
        <strain evidence="1 2">8G7_MSG3316</strain>
    </source>
</reference>
<comment type="caution">
    <text evidence="1">The sequence shown here is derived from an EMBL/GenBank/DDBJ whole genome shotgun (WGS) entry which is preliminary data.</text>
</comment>
<gene>
    <name evidence="1" type="ORF">A5886_001263</name>
</gene>
<protein>
    <submittedName>
        <fullName evidence="1">Uncharacterized protein</fullName>
    </submittedName>
</protein>
<name>A0A242A571_9ENTE</name>
<sequence length="63" mass="7367">MDNIDFNTSINQLRSGEIKELLVTQTQFLVFRDVWLQLDDRVNFVGEAGLNGTIIYRYQSENK</sequence>
<keyword evidence="2" id="KW-1185">Reference proteome</keyword>